<dbReference type="Gene3D" id="3.40.30.10">
    <property type="entry name" value="Glutaredoxin"/>
    <property type="match status" value="1"/>
</dbReference>
<proteinExistence type="predicted"/>
<keyword evidence="2" id="KW-0201">Cytochrome c-type biogenesis</keyword>
<dbReference type="Pfam" id="PF08534">
    <property type="entry name" value="Redoxin"/>
    <property type="match status" value="1"/>
</dbReference>
<dbReference type="KEGG" id="ffl:HYN86_19355"/>
<keyword evidence="4" id="KW-0676">Redox-active center</keyword>
<dbReference type="PROSITE" id="PS51352">
    <property type="entry name" value="THIOREDOXIN_2"/>
    <property type="match status" value="1"/>
</dbReference>
<keyword evidence="3" id="KW-1015">Disulfide bond</keyword>
<evidence type="ECO:0000259" key="6">
    <source>
        <dbReference type="PROSITE" id="PS51352"/>
    </source>
</evidence>
<feature type="signal peptide" evidence="5">
    <location>
        <begin position="1"/>
        <end position="21"/>
    </location>
</feature>
<evidence type="ECO:0000313" key="8">
    <source>
        <dbReference type="Proteomes" id="UP000251561"/>
    </source>
</evidence>
<comment type="subcellular location">
    <subcellularLocation>
        <location evidence="1">Cell envelope</location>
    </subcellularLocation>
</comment>
<dbReference type="InterPro" id="IPR013766">
    <property type="entry name" value="Thioredoxin_domain"/>
</dbReference>
<evidence type="ECO:0000256" key="5">
    <source>
        <dbReference type="SAM" id="SignalP"/>
    </source>
</evidence>
<evidence type="ECO:0000313" key="7">
    <source>
        <dbReference type="EMBL" id="AXB58626.1"/>
    </source>
</evidence>
<evidence type="ECO:0000256" key="2">
    <source>
        <dbReference type="ARBA" id="ARBA00022748"/>
    </source>
</evidence>
<reference evidence="7 8" key="1">
    <citation type="submission" date="2018-06" db="EMBL/GenBank/DDBJ databases">
        <title>Genome sequencing of Flavobacterium.</title>
        <authorList>
            <person name="Baek M.-G."/>
            <person name="Yi H."/>
        </authorList>
    </citation>
    <scope>NUCLEOTIDE SEQUENCE [LARGE SCALE GENOMIC DNA]</scope>
    <source>
        <strain evidence="7 8">HYN0086</strain>
    </source>
</reference>
<dbReference type="RefSeq" id="WP_113679534.1">
    <property type="nucleotide sequence ID" value="NZ_CP030261.1"/>
</dbReference>
<dbReference type="InterPro" id="IPR017937">
    <property type="entry name" value="Thioredoxin_CS"/>
</dbReference>
<feature type="chain" id="PRO_5016616219" description="Thioredoxin domain-containing protein" evidence="5">
    <location>
        <begin position="22"/>
        <end position="299"/>
    </location>
</feature>
<evidence type="ECO:0000256" key="3">
    <source>
        <dbReference type="ARBA" id="ARBA00023157"/>
    </source>
</evidence>
<dbReference type="AlphaFoldDB" id="A0A344LXI4"/>
<dbReference type="InterPro" id="IPR050553">
    <property type="entry name" value="Thioredoxin_ResA/DsbE_sf"/>
</dbReference>
<feature type="domain" description="Thioredoxin" evidence="6">
    <location>
        <begin position="153"/>
        <end position="297"/>
    </location>
</feature>
<name>A0A344LXI4_9FLAO</name>
<dbReference type="CDD" id="cd02966">
    <property type="entry name" value="TlpA_like_family"/>
    <property type="match status" value="1"/>
</dbReference>
<dbReference type="GO" id="GO:0030313">
    <property type="term" value="C:cell envelope"/>
    <property type="evidence" value="ECO:0007669"/>
    <property type="project" value="UniProtKB-SubCell"/>
</dbReference>
<dbReference type="PROSITE" id="PS00194">
    <property type="entry name" value="THIOREDOXIN_1"/>
    <property type="match status" value="1"/>
</dbReference>
<dbReference type="PANTHER" id="PTHR42852:SF6">
    <property type="entry name" value="THIOL:DISULFIDE INTERCHANGE PROTEIN DSBE"/>
    <property type="match status" value="1"/>
</dbReference>
<dbReference type="GO" id="GO:0016491">
    <property type="term" value="F:oxidoreductase activity"/>
    <property type="evidence" value="ECO:0007669"/>
    <property type="project" value="InterPro"/>
</dbReference>
<evidence type="ECO:0000256" key="1">
    <source>
        <dbReference type="ARBA" id="ARBA00004196"/>
    </source>
</evidence>
<keyword evidence="8" id="KW-1185">Reference proteome</keyword>
<organism evidence="7 8">
    <name type="scientific">Flavobacterium fluviale</name>
    <dbReference type="NCBI Taxonomy" id="2249356"/>
    <lineage>
        <taxon>Bacteria</taxon>
        <taxon>Pseudomonadati</taxon>
        <taxon>Bacteroidota</taxon>
        <taxon>Flavobacteriia</taxon>
        <taxon>Flavobacteriales</taxon>
        <taxon>Flavobacteriaceae</taxon>
        <taxon>Flavobacterium</taxon>
    </lineage>
</organism>
<dbReference type="EMBL" id="CP030261">
    <property type="protein sequence ID" value="AXB58626.1"/>
    <property type="molecule type" value="Genomic_DNA"/>
</dbReference>
<dbReference type="GO" id="GO:0017004">
    <property type="term" value="P:cytochrome complex assembly"/>
    <property type="evidence" value="ECO:0007669"/>
    <property type="project" value="UniProtKB-KW"/>
</dbReference>
<dbReference type="InterPro" id="IPR013740">
    <property type="entry name" value="Redoxin"/>
</dbReference>
<gene>
    <name evidence="7" type="ORF">HYN86_19355</name>
</gene>
<dbReference type="InterPro" id="IPR036249">
    <property type="entry name" value="Thioredoxin-like_sf"/>
</dbReference>
<evidence type="ECO:0000256" key="4">
    <source>
        <dbReference type="ARBA" id="ARBA00023284"/>
    </source>
</evidence>
<dbReference type="Proteomes" id="UP000251561">
    <property type="component" value="Chromosome"/>
</dbReference>
<sequence>MKILNLFFIGLLVSISSLASAQSDAEIEKMIVELHKPTKKISDSIGKLMQETKSKIETEIDSVVKENLKLRSDTLFNAFDDNAINELKQDFVFAKKYPNSLAALKLLRRHVNRFIGMNFYDTYVEVFQNFSPEIRNSEKGKEMAQNLQYFKQSKVGSTAPSFSLVDSNGKTISIDDFKGKQYVLIDFWASWCGPCREELPYIKELYKKYHQQGFEIISVAKDDKQDLWKKAIEKEQIESWRHIFTSEDNKNIIKNYNVNGIPHKVLIDKNGIIIGKWKGSGENNKHDLQQLLKSIFEAE</sequence>
<dbReference type="SUPFAM" id="SSF52833">
    <property type="entry name" value="Thioredoxin-like"/>
    <property type="match status" value="1"/>
</dbReference>
<accession>A0A344LXI4</accession>
<keyword evidence="5" id="KW-0732">Signal</keyword>
<protein>
    <recommendedName>
        <fullName evidence="6">Thioredoxin domain-containing protein</fullName>
    </recommendedName>
</protein>
<dbReference type="OrthoDB" id="710833at2"/>
<dbReference type="PANTHER" id="PTHR42852">
    <property type="entry name" value="THIOL:DISULFIDE INTERCHANGE PROTEIN DSBE"/>
    <property type="match status" value="1"/>
</dbReference>